<protein>
    <submittedName>
        <fullName evidence="1">Uncharacterized protein</fullName>
    </submittedName>
</protein>
<dbReference type="EMBL" id="CAJOBD010004800">
    <property type="protein sequence ID" value="CAF4008983.1"/>
    <property type="molecule type" value="Genomic_DNA"/>
</dbReference>
<evidence type="ECO:0000313" key="2">
    <source>
        <dbReference type="Proteomes" id="UP000663836"/>
    </source>
</evidence>
<dbReference type="Proteomes" id="UP000663836">
    <property type="component" value="Unassembled WGS sequence"/>
</dbReference>
<comment type="caution">
    <text evidence="1">The sequence shown here is derived from an EMBL/GenBank/DDBJ whole genome shotgun (WGS) entry which is preliminary data.</text>
</comment>
<reference evidence="1" key="1">
    <citation type="submission" date="2021-02" db="EMBL/GenBank/DDBJ databases">
        <authorList>
            <person name="Nowell W R."/>
        </authorList>
    </citation>
    <scope>NUCLEOTIDE SEQUENCE</scope>
</reference>
<dbReference type="AlphaFoldDB" id="A0A819P951"/>
<proteinExistence type="predicted"/>
<sequence>MNSMEQQINTSNISPMDNLDFILTSNVIQSSLSTEEIGTRVRYDYNTWESFYEIDVADLNMTLYSDELFKDLLDEFKAIQQYSSSSSVTDDLSELLADDTHVLSPIESNDMADRIQSTDEHLAMIKPSNPVLPVIRSHTGKIPTKNLLGTSIELSTSVAVTVPTPNQLQILLPLEDTYRARYKSDYFPQNGLSRRPRYVADKAGHHYITLQMPTAYKRDFTNEYIRVALITSSIDDRGHFYSPYKFQTNHHDAKVPDQNPIYIPVSTQQKNNFTMKLQLVLIKSKLDQLNDAQPLKSFSDTITNIQNIIHDEKLTPKDLINTYQLEKSHIAFTLCTKLSNGLYDSHPETTVISSIITESSAKQLAISNNKSGMVTKTIRKKICCPKCSHYFDYTNDNVTLGVKKRQLNASTTQFNKYLHTYNMSQDQLSVEEFLTNFSIYDNDIQQSLALNENLSDKCHVSSVNNIAISYDSIDFIDPQNCGIDKNDLDLYLSGQDSSKSIEIDVNADLALNNYIPIPFKKLIRENTRMKSRSNSIPLSESVGVTMPKQSQNLSHRIEIVHDLEIGYKPRYKSDYFSQDGTIRKPRYVADRIGNHFVTIKVVPGVQGWIRIDWVTIPLENHIRYSMPYKFQTNNELIDVPDENPIYVPIEADRSGIMQLYLVLIKAKQEELKSLQSLKPFPDILDVSYTINLKSMLLLNPKHIIQEYQLDRSQLAFTFCTLSPDGKSCIPEWNTTVYSTVLTEENELFPELGLDHLFGQDFFSFNSPFSSEYNYQNFTESIGNPVESDELDRYLGPGNSRDLSFERDDTRALISDLFVSPIENKNESKSNTRPIELSSSVGVGQPQISIKPSHQIQIVFPLEEFFRARYKSDYFTHDGKSRKPRYVTDRVGNHFITLQIPLGVSGGIRVDWLTIPTESHERYSMPYRFQRDNVSTDVSDCNPVYMPIKTDKAGMMKLYLVLIKSKQDELKSLQPLKPFRPLQDVFGISNKNNFKQMPQLHPKQLIQKYQLDKSQLAFTYCALSSNGKNFIPEWDTTVYSTVLTEVPPENLKRKTLSCPNCAHVFDLSSVGDDHDSIQETVKDKRKVNERNCEKPIQPTKKRKSIPNDIVNLHCLSD</sequence>
<accession>A0A819P951</accession>
<gene>
    <name evidence="1" type="ORF">JBS370_LOCUS26723</name>
</gene>
<name>A0A819P951_9BILA</name>
<organism evidence="1 2">
    <name type="scientific">Rotaria sordida</name>
    <dbReference type="NCBI Taxonomy" id="392033"/>
    <lineage>
        <taxon>Eukaryota</taxon>
        <taxon>Metazoa</taxon>
        <taxon>Spiralia</taxon>
        <taxon>Gnathifera</taxon>
        <taxon>Rotifera</taxon>
        <taxon>Eurotatoria</taxon>
        <taxon>Bdelloidea</taxon>
        <taxon>Philodinida</taxon>
        <taxon>Philodinidae</taxon>
        <taxon>Rotaria</taxon>
    </lineage>
</organism>
<evidence type="ECO:0000313" key="1">
    <source>
        <dbReference type="EMBL" id="CAF4008983.1"/>
    </source>
</evidence>